<reference evidence="2 3" key="1">
    <citation type="submission" date="2014-06" db="EMBL/GenBank/DDBJ databases">
        <authorList>
            <person name="Swart Estienne"/>
        </authorList>
    </citation>
    <scope>NUCLEOTIDE SEQUENCE [LARGE SCALE GENOMIC DNA]</scope>
    <source>
        <strain evidence="2 3">130c</strain>
    </source>
</reference>
<evidence type="ECO:0000256" key="1">
    <source>
        <dbReference type="SAM" id="Coils"/>
    </source>
</evidence>
<dbReference type="Proteomes" id="UP000039865">
    <property type="component" value="Unassembled WGS sequence"/>
</dbReference>
<gene>
    <name evidence="2" type="primary">Contig3630.g3876</name>
    <name evidence="2" type="ORF">STYLEM_10556</name>
</gene>
<keyword evidence="3" id="KW-1185">Reference proteome</keyword>
<dbReference type="InParanoid" id="A0A078AJ78"/>
<dbReference type="EMBL" id="CCKQ01010043">
    <property type="protein sequence ID" value="CDW81537.1"/>
    <property type="molecule type" value="Genomic_DNA"/>
</dbReference>
<feature type="coiled-coil region" evidence="1">
    <location>
        <begin position="140"/>
        <end position="167"/>
    </location>
</feature>
<evidence type="ECO:0000313" key="3">
    <source>
        <dbReference type="Proteomes" id="UP000039865"/>
    </source>
</evidence>
<protein>
    <submittedName>
        <fullName evidence="2">Uncharacterized protein</fullName>
    </submittedName>
</protein>
<keyword evidence="1" id="KW-0175">Coiled coil</keyword>
<sequence length="484" mass="56550">MTSINQGNLLKKSHLNDLNQTSTLKFSLEGKAKNLTNPSGSHQPIQVLKNEQLKMRLSVEKLNHENNLLTPIKITKFTPKSILRFDDNSAEIKDQSQEVRVIDQLQNSNLGLIFKKNERSQQDLNRIHMNMTQSKFSWNEFQMKQSLKSLENRLKNVEQSNISLLEQQKYQFQEQNFQIPYNQKYIKYDNQIRKQELVSNGKKVLRDINNKPPFQQLIESYEQQYHEELLKRNNQEIQQQAMKNINIHSSKEFNPNRTASVLGDYSQQPSKLSPFFNIQLPEMNKLIVKSSDKDINAIVEFNRTRRNFMNQTITFNQTMNLNTGSRYKSNFSLKRPYNNRKEYQSKEVISNLETIHKNHGLQVTKIKQTQLFPDVDLESEVFYQLHQKKKNTKAKDADTNTIKPWQKKTSIATSAFDINTSQANENTGNDYGIESIMKMRINNAKINNTIIGMRNVYGMMSSSDDEDEENIIVDGVQMKNTYQD</sequence>
<evidence type="ECO:0000313" key="2">
    <source>
        <dbReference type="EMBL" id="CDW81537.1"/>
    </source>
</evidence>
<name>A0A078AJ78_STYLE</name>
<proteinExistence type="predicted"/>
<organism evidence="2 3">
    <name type="scientific">Stylonychia lemnae</name>
    <name type="common">Ciliate</name>
    <dbReference type="NCBI Taxonomy" id="5949"/>
    <lineage>
        <taxon>Eukaryota</taxon>
        <taxon>Sar</taxon>
        <taxon>Alveolata</taxon>
        <taxon>Ciliophora</taxon>
        <taxon>Intramacronucleata</taxon>
        <taxon>Spirotrichea</taxon>
        <taxon>Stichotrichia</taxon>
        <taxon>Sporadotrichida</taxon>
        <taxon>Oxytrichidae</taxon>
        <taxon>Stylonychinae</taxon>
        <taxon>Stylonychia</taxon>
    </lineage>
</organism>
<accession>A0A078AJ78</accession>
<dbReference type="AlphaFoldDB" id="A0A078AJ78"/>